<dbReference type="Proteomes" id="UP000504621">
    <property type="component" value="Unplaced"/>
</dbReference>
<organism evidence="2 3">
    <name type="scientific">Herrania umbratica</name>
    <dbReference type="NCBI Taxonomy" id="108875"/>
    <lineage>
        <taxon>Eukaryota</taxon>
        <taxon>Viridiplantae</taxon>
        <taxon>Streptophyta</taxon>
        <taxon>Embryophyta</taxon>
        <taxon>Tracheophyta</taxon>
        <taxon>Spermatophyta</taxon>
        <taxon>Magnoliopsida</taxon>
        <taxon>eudicotyledons</taxon>
        <taxon>Gunneridae</taxon>
        <taxon>Pentapetalae</taxon>
        <taxon>rosids</taxon>
        <taxon>malvids</taxon>
        <taxon>Malvales</taxon>
        <taxon>Malvaceae</taxon>
        <taxon>Byttnerioideae</taxon>
        <taxon>Herrania</taxon>
    </lineage>
</organism>
<dbReference type="GeneID" id="110427585"/>
<evidence type="ECO:0000256" key="1">
    <source>
        <dbReference type="SAM" id="MobiDB-lite"/>
    </source>
</evidence>
<name>A0A6J1BH96_9ROSI</name>
<evidence type="ECO:0000313" key="2">
    <source>
        <dbReference type="Proteomes" id="UP000504621"/>
    </source>
</evidence>
<accession>A0A6J1BH96</accession>
<gene>
    <name evidence="3" type="primary">LOC110427585</name>
</gene>
<proteinExistence type="predicted"/>
<feature type="region of interest" description="Disordered" evidence="1">
    <location>
        <begin position="1"/>
        <end position="38"/>
    </location>
</feature>
<keyword evidence="2" id="KW-1185">Reference proteome</keyword>
<sequence length="104" mass="12087">MGKGKGLPSTPGKQLKSKVPKKKHRWSLKRKFQEKEKETKRFQAVLAERRAELNHMEQAERKAKTKLRKLARKNSETKKGNRIAAMNIARIEIYIAAMLDMLDD</sequence>
<dbReference type="RefSeq" id="XP_021298816.1">
    <property type="nucleotide sequence ID" value="XM_021443141.1"/>
</dbReference>
<dbReference type="OrthoDB" id="10477472at2759"/>
<feature type="compositionally biased region" description="Basic residues" evidence="1">
    <location>
        <begin position="15"/>
        <end position="30"/>
    </location>
</feature>
<feature type="compositionally biased region" description="Basic residues" evidence="1">
    <location>
        <begin position="63"/>
        <end position="72"/>
    </location>
</feature>
<dbReference type="AlphaFoldDB" id="A0A6J1BH96"/>
<evidence type="ECO:0000313" key="3">
    <source>
        <dbReference type="RefSeq" id="XP_021298816.1"/>
    </source>
</evidence>
<feature type="compositionally biased region" description="Basic and acidic residues" evidence="1">
    <location>
        <begin position="53"/>
        <end position="62"/>
    </location>
</feature>
<feature type="region of interest" description="Disordered" evidence="1">
    <location>
        <begin position="53"/>
        <end position="79"/>
    </location>
</feature>
<protein>
    <submittedName>
        <fullName evidence="3">Uncharacterized protein LOC110427585</fullName>
    </submittedName>
</protein>
<reference evidence="3" key="1">
    <citation type="submission" date="2025-08" db="UniProtKB">
        <authorList>
            <consortium name="RefSeq"/>
        </authorList>
    </citation>
    <scope>IDENTIFICATION</scope>
    <source>
        <tissue evidence="3">Leaf</tissue>
    </source>
</reference>